<dbReference type="eggNOG" id="COG2321">
    <property type="taxonomic scope" value="Bacteria"/>
</dbReference>
<feature type="region of interest" description="Disordered" evidence="5">
    <location>
        <begin position="1"/>
        <end position="28"/>
    </location>
</feature>
<evidence type="ECO:0000256" key="1">
    <source>
        <dbReference type="ARBA" id="ARBA00004167"/>
    </source>
</evidence>
<organism evidence="7">
    <name type="scientific">Chelativorans sp. (strain BNC1)</name>
    <dbReference type="NCBI Taxonomy" id="266779"/>
    <lineage>
        <taxon>Bacteria</taxon>
        <taxon>Pseudomonadati</taxon>
        <taxon>Pseudomonadota</taxon>
        <taxon>Alphaproteobacteria</taxon>
        <taxon>Hyphomicrobiales</taxon>
        <taxon>Phyllobacteriaceae</taxon>
        <taxon>Chelativorans</taxon>
    </lineage>
</organism>
<dbReference type="KEGG" id="mes:Meso_2086"/>
<sequence length="289" mass="31683">MRWRGRRQSSNIEDRRGAGGMRRGGPIRLPVGGRAGGGGIGTIIILVILFFGLRALGIDPLQMLEQGTGQVTTQQAGNDEARQFVGVVLADTEDVWGQIFQSEGADYEEPPLVLFSSQVNSACGFASAASGPFYCPGDRKVYLDLSFFNELARRFDAAGDFAQAYVIAHEVGHHVQNLTGVLPRFNRMRANLSEGEANAMSVRVELQADCYAGVWAYHTNQQGLLEQGDIEEALNAAFQIGDDTLQRRTQGYVVPESFNHGTSEQRSRWFRRGFESGNPTDCDTFNGPI</sequence>
<evidence type="ECO:0000313" key="7">
    <source>
        <dbReference type="EMBL" id="ABG63479.1"/>
    </source>
</evidence>
<protein>
    <recommendedName>
        <fullName evidence="8">Flagellar biosynthesis protein FlgM</fullName>
    </recommendedName>
</protein>
<keyword evidence="2 6" id="KW-0812">Transmembrane</keyword>
<keyword evidence="3 6" id="KW-1133">Transmembrane helix</keyword>
<dbReference type="InterPro" id="IPR007343">
    <property type="entry name" value="Uncharacterised_pept_Zn_put"/>
</dbReference>
<reference evidence="7" key="1">
    <citation type="submission" date="2006-06" db="EMBL/GenBank/DDBJ databases">
        <title>Complete sequence of chromosome of Chelativorans sp. BNC1.</title>
        <authorList>
            <consortium name="US DOE Joint Genome Institute"/>
            <person name="Copeland A."/>
            <person name="Lucas S."/>
            <person name="Lapidus A."/>
            <person name="Barry K."/>
            <person name="Detter J.C."/>
            <person name="Glavina del Rio T."/>
            <person name="Hammon N."/>
            <person name="Israni S."/>
            <person name="Dalin E."/>
            <person name="Tice H."/>
            <person name="Pitluck S."/>
            <person name="Chertkov O."/>
            <person name="Brettin T."/>
            <person name="Bruce D."/>
            <person name="Han C."/>
            <person name="Tapia R."/>
            <person name="Gilna P."/>
            <person name="Schmutz J."/>
            <person name="Larimer F."/>
            <person name="Land M."/>
            <person name="Hauser L."/>
            <person name="Kyrpides N."/>
            <person name="Mikhailova N."/>
            <person name="Richardson P."/>
        </authorList>
    </citation>
    <scope>NUCLEOTIDE SEQUENCE</scope>
    <source>
        <strain evidence="7">BNC1</strain>
    </source>
</reference>
<keyword evidence="4 6" id="KW-0472">Membrane</keyword>
<dbReference type="AlphaFoldDB" id="Q11GJ6"/>
<evidence type="ECO:0000256" key="6">
    <source>
        <dbReference type="SAM" id="Phobius"/>
    </source>
</evidence>
<evidence type="ECO:0008006" key="8">
    <source>
        <dbReference type="Google" id="ProtNLM"/>
    </source>
</evidence>
<dbReference type="EMBL" id="CP000390">
    <property type="protein sequence ID" value="ABG63479.1"/>
    <property type="molecule type" value="Genomic_DNA"/>
</dbReference>
<evidence type="ECO:0000256" key="2">
    <source>
        <dbReference type="ARBA" id="ARBA00022692"/>
    </source>
</evidence>
<dbReference type="SUPFAM" id="SSF55486">
    <property type="entry name" value="Metalloproteases ('zincins'), catalytic domain"/>
    <property type="match status" value="1"/>
</dbReference>
<dbReference type="PANTHER" id="PTHR30168:SF0">
    <property type="entry name" value="INNER MEMBRANE PROTEIN"/>
    <property type="match status" value="1"/>
</dbReference>
<dbReference type="HOGENOM" id="CLU_059329_0_0_5"/>
<proteinExistence type="predicted"/>
<dbReference type="OrthoDB" id="9774900at2"/>
<feature type="transmembrane region" description="Helical" evidence="6">
    <location>
        <begin position="31"/>
        <end position="53"/>
    </location>
</feature>
<comment type="subcellular location">
    <subcellularLocation>
        <location evidence="1">Membrane</location>
        <topology evidence="1">Single-pass membrane protein</topology>
    </subcellularLocation>
</comment>
<name>Q11GJ6_CHESB</name>
<dbReference type="GO" id="GO:0016020">
    <property type="term" value="C:membrane"/>
    <property type="evidence" value="ECO:0007669"/>
    <property type="project" value="UniProtKB-SubCell"/>
</dbReference>
<evidence type="ECO:0000256" key="3">
    <source>
        <dbReference type="ARBA" id="ARBA00022989"/>
    </source>
</evidence>
<evidence type="ECO:0000256" key="5">
    <source>
        <dbReference type="SAM" id="MobiDB-lite"/>
    </source>
</evidence>
<accession>Q11GJ6</accession>
<dbReference type="Pfam" id="PF04228">
    <property type="entry name" value="Zn_peptidase"/>
    <property type="match status" value="1"/>
</dbReference>
<evidence type="ECO:0000256" key="4">
    <source>
        <dbReference type="ARBA" id="ARBA00023136"/>
    </source>
</evidence>
<gene>
    <name evidence="7" type="ordered locus">Meso_2086</name>
</gene>
<dbReference type="STRING" id="266779.Meso_2086"/>
<dbReference type="PANTHER" id="PTHR30168">
    <property type="entry name" value="PUTATIVE MEMBRANE PROTEIN YPFJ"/>
    <property type="match status" value="1"/>
</dbReference>